<gene>
    <name evidence="1" type="ORF">LCGC14_1208460</name>
</gene>
<comment type="caution">
    <text evidence="1">The sequence shown here is derived from an EMBL/GenBank/DDBJ whole genome shotgun (WGS) entry which is preliminary data.</text>
</comment>
<accession>A0A0F9LES4</accession>
<evidence type="ECO:0000313" key="1">
    <source>
        <dbReference type="EMBL" id="KKM93434.1"/>
    </source>
</evidence>
<sequence length="443" mass="48574">MAEPTILTFYDLILRTAELAAVAYFGSDAQQRAMIPIDDVNTFDALIPIDDVNTFDKCKRIVNDGIRMFIAGAPETGWRWKNRIQSVTFGSVETTGTVDSGSSTTLVDSALSSTYDTDDEINGYYVYDITQNIYGIVTGYVALTGTITCSAGWLDYDDVTSSLTPAADDSFAITDVKTVAGDKSRYWLDQDFGRVAGEITWAKGSSRGHGLTWAHEAEIRARREVTVNTGYPQLAAVRRYRNQRRWEFIVDPSPVATDTVLFPYELGFDELRMEGGIGNAGDGTSITDVDLADLYPVSYFVGWKITLIDGTGRFSYATVTEYTAAGKFTVADWLSRDGTAGGKDPGATTAYYVEPAYNKHPAGLLFDDAILSACKAQVEMQYEDIQGGYVQKFYGKDLLDAQTADTRTAPRKLGKMTRGGTRGYTRISGDIVHYDINGNEVSA</sequence>
<proteinExistence type="predicted"/>
<organism evidence="1">
    <name type="scientific">marine sediment metagenome</name>
    <dbReference type="NCBI Taxonomy" id="412755"/>
    <lineage>
        <taxon>unclassified sequences</taxon>
        <taxon>metagenomes</taxon>
        <taxon>ecological metagenomes</taxon>
    </lineage>
</organism>
<dbReference type="AlphaFoldDB" id="A0A0F9LES4"/>
<name>A0A0F9LES4_9ZZZZ</name>
<reference evidence="1" key="1">
    <citation type="journal article" date="2015" name="Nature">
        <title>Complex archaea that bridge the gap between prokaryotes and eukaryotes.</title>
        <authorList>
            <person name="Spang A."/>
            <person name="Saw J.H."/>
            <person name="Jorgensen S.L."/>
            <person name="Zaremba-Niedzwiedzka K."/>
            <person name="Martijn J."/>
            <person name="Lind A.E."/>
            <person name="van Eijk R."/>
            <person name="Schleper C."/>
            <person name="Guy L."/>
            <person name="Ettema T.J."/>
        </authorList>
    </citation>
    <scope>NUCLEOTIDE SEQUENCE</scope>
</reference>
<protein>
    <submittedName>
        <fullName evidence="1">Uncharacterized protein</fullName>
    </submittedName>
</protein>
<dbReference type="EMBL" id="LAZR01006265">
    <property type="protein sequence ID" value="KKM93434.1"/>
    <property type="molecule type" value="Genomic_DNA"/>
</dbReference>